<dbReference type="Proteomes" id="UP000594771">
    <property type="component" value="Chromosome"/>
</dbReference>
<protein>
    <submittedName>
        <fullName evidence="3">CYTH domain-containing protein</fullName>
    </submittedName>
</protein>
<dbReference type="AlphaFoldDB" id="A0A109REH3"/>
<name>A0A109REH3_9LACT</name>
<dbReference type="PANTHER" id="PTHR34948">
    <property type="entry name" value="OS08G0299200 PROTEIN"/>
    <property type="match status" value="1"/>
</dbReference>
<organism evidence="3 4">
    <name type="scientific">Aerococcus urinae</name>
    <dbReference type="NCBI Taxonomy" id="1376"/>
    <lineage>
        <taxon>Bacteria</taxon>
        <taxon>Bacillati</taxon>
        <taxon>Bacillota</taxon>
        <taxon>Bacilli</taxon>
        <taxon>Lactobacillales</taxon>
        <taxon>Aerococcaceae</taxon>
        <taxon>Aerococcus</taxon>
    </lineage>
</organism>
<dbReference type="Proteomes" id="UP001069145">
    <property type="component" value="Unassembled WGS sequence"/>
</dbReference>
<evidence type="ECO:0000259" key="1">
    <source>
        <dbReference type="PROSITE" id="PS51707"/>
    </source>
</evidence>
<dbReference type="SUPFAM" id="SSF55154">
    <property type="entry name" value="CYTH-like phosphatases"/>
    <property type="match status" value="1"/>
</dbReference>
<dbReference type="InterPro" id="IPR023577">
    <property type="entry name" value="CYTH_domain"/>
</dbReference>
<dbReference type="EMBL" id="CP065662">
    <property type="protein sequence ID" value="QPS01190.1"/>
    <property type="molecule type" value="Genomic_DNA"/>
</dbReference>
<evidence type="ECO:0000313" key="3">
    <source>
        <dbReference type="EMBL" id="QPS01190.1"/>
    </source>
</evidence>
<dbReference type="Pfam" id="PF01928">
    <property type="entry name" value="CYTH"/>
    <property type="match status" value="1"/>
</dbReference>
<dbReference type="InterPro" id="IPR009195">
    <property type="entry name" value="Uncharacterised_YjbK"/>
</dbReference>
<dbReference type="OrthoDB" id="384378at2"/>
<evidence type="ECO:0000313" key="4">
    <source>
        <dbReference type="Proteomes" id="UP000594771"/>
    </source>
</evidence>
<dbReference type="CDD" id="cd07762">
    <property type="entry name" value="CYTH-like_Pase_1"/>
    <property type="match status" value="1"/>
</dbReference>
<dbReference type="KEGG" id="aun:AWM73_02615"/>
<dbReference type="InterPro" id="IPR033469">
    <property type="entry name" value="CYTH-like_dom_sf"/>
</dbReference>
<dbReference type="EMBL" id="JAOTML010000003">
    <property type="protein sequence ID" value="MCY3053111.1"/>
    <property type="molecule type" value="Genomic_DNA"/>
</dbReference>
<gene>
    <name evidence="3" type="ORF">I6G68_07435</name>
    <name evidence="2" type="ORF">ODY43_03825</name>
</gene>
<accession>A0A109REH3</accession>
<evidence type="ECO:0000313" key="5">
    <source>
        <dbReference type="Proteomes" id="UP001069145"/>
    </source>
</evidence>
<dbReference type="PANTHER" id="PTHR34948:SF2">
    <property type="entry name" value="TRIPHOSPHATE TUNNEL METALLOENZYME 3"/>
    <property type="match status" value="1"/>
</dbReference>
<proteinExistence type="predicted"/>
<dbReference type="Gene3D" id="2.40.320.10">
    <property type="entry name" value="Hypothetical Protein Pfu-838710-001"/>
    <property type="match status" value="1"/>
</dbReference>
<reference evidence="3 4" key="1">
    <citation type="submission" date="2020-12" db="EMBL/GenBank/DDBJ databases">
        <title>FDA dAtabase for Regulatory Grade micrObial Sequences (FDA-ARGOS): Supporting development and validation of Infectious Disease Dx tests.</title>
        <authorList>
            <person name="Sproer C."/>
            <person name="Gronow S."/>
            <person name="Severitt S."/>
            <person name="Schroder I."/>
            <person name="Tallon L."/>
            <person name="Sadzewicz L."/>
            <person name="Zhao X."/>
            <person name="Boylan J."/>
            <person name="Ott S."/>
            <person name="Bowen H."/>
            <person name="Vavikolanu K."/>
            <person name="Mehta A."/>
            <person name="Aluvathingal J."/>
            <person name="Nadendla S."/>
            <person name="Lowell S."/>
            <person name="Myers T."/>
            <person name="Yan Y."/>
            <person name="Sichtig H."/>
        </authorList>
    </citation>
    <scope>NUCLEOTIDE SEQUENCE [LARGE SCALE GENOMIC DNA]</scope>
    <source>
        <strain evidence="3 4">FDAARGOS_911</strain>
    </source>
</reference>
<dbReference type="PROSITE" id="PS51707">
    <property type="entry name" value="CYTH"/>
    <property type="match status" value="1"/>
</dbReference>
<sequence length="198" mass="23227">MHKGIETEYKNILSPEEYQKLLSLFDLHLNEAKHQHNMYFDTESLRLKANHSALRIRLSDTYAHLTYKQSLTSAKSLEVTDKVSRESAQAMMETGQFQPGTHLSALFQEIGLDASELRPIGQFKTTRLEKNWKKQKLVLDACSFYTYNDYELELEVEPGEDDPKRYFNEFLSSYHITRRPSKPKIARMQLDKPLYPFE</sequence>
<feature type="domain" description="CYTH" evidence="1">
    <location>
        <begin position="4"/>
        <end position="192"/>
    </location>
</feature>
<dbReference type="RefSeq" id="WP_060777961.1">
    <property type="nucleotide sequence ID" value="NZ_CAJHLF010000003.1"/>
</dbReference>
<dbReference type="SMART" id="SM01118">
    <property type="entry name" value="CYTH"/>
    <property type="match status" value="1"/>
</dbReference>
<reference evidence="2" key="2">
    <citation type="submission" date="2022-09" db="EMBL/GenBank/DDBJ databases">
        <title>Aerococcus urinae taxonomy study.</title>
        <authorList>
            <person name="Christensen J."/>
            <person name="Senneby E."/>
        </authorList>
    </citation>
    <scope>NUCLEOTIDE SEQUENCE</scope>
    <source>
        <strain evidence="2">NLD-066-U95</strain>
    </source>
</reference>
<keyword evidence="5" id="KW-1185">Reference proteome</keyword>
<dbReference type="GeneID" id="35767284"/>
<evidence type="ECO:0000313" key="2">
    <source>
        <dbReference type="EMBL" id="MCY3053111.1"/>
    </source>
</evidence>
<dbReference type="PIRSF" id="PIRSF012526">
    <property type="entry name" value="CYTH_UCP012526"/>
    <property type="match status" value="1"/>
</dbReference>